<dbReference type="Gene3D" id="3.40.50.300">
    <property type="entry name" value="P-loop containing nucleotide triphosphate hydrolases"/>
    <property type="match status" value="1"/>
</dbReference>
<evidence type="ECO:0000256" key="2">
    <source>
        <dbReference type="ARBA" id="ARBA00022741"/>
    </source>
</evidence>
<dbReference type="PANTHER" id="PTHR42711">
    <property type="entry name" value="ABC TRANSPORTER ATP-BINDING PROTEIN"/>
    <property type="match status" value="1"/>
</dbReference>
<evidence type="ECO:0000256" key="3">
    <source>
        <dbReference type="ARBA" id="ARBA00022840"/>
    </source>
</evidence>
<organism evidence="5 6">
    <name type="scientific">Acidilutibacter cellobiosedens</name>
    <dbReference type="NCBI Taxonomy" id="2507161"/>
    <lineage>
        <taxon>Bacteria</taxon>
        <taxon>Bacillati</taxon>
        <taxon>Bacillota</taxon>
        <taxon>Tissierellia</taxon>
        <taxon>Tissierellales</taxon>
        <taxon>Acidilutibacteraceae</taxon>
        <taxon>Acidilutibacter</taxon>
    </lineage>
</organism>
<evidence type="ECO:0000259" key="4">
    <source>
        <dbReference type="Pfam" id="PF00005"/>
    </source>
</evidence>
<dbReference type="EMBL" id="CP035282">
    <property type="protein sequence ID" value="QAT63315.1"/>
    <property type="molecule type" value="Genomic_DNA"/>
</dbReference>
<dbReference type="Pfam" id="PF00005">
    <property type="entry name" value="ABC_tran"/>
    <property type="match status" value="1"/>
</dbReference>
<keyword evidence="1" id="KW-0813">Transport</keyword>
<dbReference type="PANTHER" id="PTHR42711:SF4">
    <property type="entry name" value="ABC TRANSPORTER RELATED"/>
    <property type="match status" value="1"/>
</dbReference>
<evidence type="ECO:0000313" key="6">
    <source>
        <dbReference type="Proteomes" id="UP000287969"/>
    </source>
</evidence>
<dbReference type="GO" id="GO:0005524">
    <property type="term" value="F:ATP binding"/>
    <property type="evidence" value="ECO:0007669"/>
    <property type="project" value="UniProtKB-KW"/>
</dbReference>
<accession>A0A410QH94</accession>
<dbReference type="InterPro" id="IPR050763">
    <property type="entry name" value="ABC_transporter_ATP-binding"/>
</dbReference>
<dbReference type="AlphaFoldDB" id="A0A410QH94"/>
<dbReference type="RefSeq" id="WP_128753419.1">
    <property type="nucleotide sequence ID" value="NZ_CP035282.1"/>
</dbReference>
<protein>
    <submittedName>
        <fullName evidence="5">ATP-binding cassette domain-containing protein</fullName>
    </submittedName>
</protein>
<name>A0A410QH94_9FIRM</name>
<keyword evidence="2" id="KW-0547">Nucleotide-binding</keyword>
<dbReference type="InterPro" id="IPR003439">
    <property type="entry name" value="ABC_transporter-like_ATP-bd"/>
</dbReference>
<evidence type="ECO:0000313" key="5">
    <source>
        <dbReference type="EMBL" id="QAT63315.1"/>
    </source>
</evidence>
<dbReference type="GO" id="GO:0016887">
    <property type="term" value="F:ATP hydrolysis activity"/>
    <property type="evidence" value="ECO:0007669"/>
    <property type="project" value="InterPro"/>
</dbReference>
<sequence>MSIIKVKDLRKTYKVNIKREGFKESIKNLIKPQYKEVEAIKNISFQIDDAELIGIVGLNGAGKTTLLKILSGLIYPTGGEVNVLDYNPWDKKKEFLKQIGMAAGQKSQLWWDLPAIESYKVEKAIYQIEEVSYNEMLKELSEMLDVEKLFTIC</sequence>
<dbReference type="OrthoDB" id="9804819at2"/>
<dbReference type="Proteomes" id="UP000287969">
    <property type="component" value="Chromosome"/>
</dbReference>
<proteinExistence type="predicted"/>
<dbReference type="SUPFAM" id="SSF52540">
    <property type="entry name" value="P-loop containing nucleoside triphosphate hydrolases"/>
    <property type="match status" value="1"/>
</dbReference>
<feature type="domain" description="ABC transporter" evidence="4">
    <location>
        <begin position="40"/>
        <end position="134"/>
    </location>
</feature>
<dbReference type="InterPro" id="IPR027417">
    <property type="entry name" value="P-loop_NTPase"/>
</dbReference>
<evidence type="ECO:0000256" key="1">
    <source>
        <dbReference type="ARBA" id="ARBA00022448"/>
    </source>
</evidence>
<keyword evidence="6" id="KW-1185">Reference proteome</keyword>
<dbReference type="KEGG" id="spoa:EQM13_17990"/>
<reference evidence="6" key="1">
    <citation type="submission" date="2019-01" db="EMBL/GenBank/DDBJ databases">
        <title>Draft genomes of a novel of Sporanaerobacter strains.</title>
        <authorList>
            <person name="Ma S."/>
        </authorList>
    </citation>
    <scope>NUCLEOTIDE SEQUENCE [LARGE SCALE GENOMIC DNA]</scope>
    <source>
        <strain evidence="6">NJN-17</strain>
    </source>
</reference>
<keyword evidence="3 5" id="KW-0067">ATP-binding</keyword>
<gene>
    <name evidence="5" type="ORF">EQM13_17990</name>
</gene>